<protein>
    <submittedName>
        <fullName evidence="2">Uncharacterized protein</fullName>
    </submittedName>
</protein>
<proteinExistence type="predicted"/>
<organism evidence="2">
    <name type="scientific">marine sediment metagenome</name>
    <dbReference type="NCBI Taxonomy" id="412755"/>
    <lineage>
        <taxon>unclassified sequences</taxon>
        <taxon>metagenomes</taxon>
        <taxon>ecological metagenomes</taxon>
    </lineage>
</organism>
<dbReference type="EMBL" id="LAZR01000095">
    <property type="protein sequence ID" value="KKN92408.1"/>
    <property type="molecule type" value="Genomic_DNA"/>
</dbReference>
<feature type="region of interest" description="Disordered" evidence="1">
    <location>
        <begin position="16"/>
        <end position="63"/>
    </location>
</feature>
<sequence>MNVGRAYAIVRGRMSGNRAKAQGILDNTPPAKRKEMNRQDSQARGAKRKKGPYKLGERLRRHR</sequence>
<name>A0A0F9XK14_9ZZZZ</name>
<comment type="caution">
    <text evidence="2">The sequence shown here is derived from an EMBL/GenBank/DDBJ whole genome shotgun (WGS) entry which is preliminary data.</text>
</comment>
<evidence type="ECO:0000313" key="2">
    <source>
        <dbReference type="EMBL" id="KKN92408.1"/>
    </source>
</evidence>
<evidence type="ECO:0000256" key="1">
    <source>
        <dbReference type="SAM" id="MobiDB-lite"/>
    </source>
</evidence>
<accession>A0A0F9XK14</accession>
<dbReference type="AlphaFoldDB" id="A0A0F9XK14"/>
<reference evidence="2" key="1">
    <citation type="journal article" date="2015" name="Nature">
        <title>Complex archaea that bridge the gap between prokaryotes and eukaryotes.</title>
        <authorList>
            <person name="Spang A."/>
            <person name="Saw J.H."/>
            <person name="Jorgensen S.L."/>
            <person name="Zaremba-Niedzwiedzka K."/>
            <person name="Martijn J."/>
            <person name="Lind A.E."/>
            <person name="van Eijk R."/>
            <person name="Schleper C."/>
            <person name="Guy L."/>
            <person name="Ettema T.J."/>
        </authorList>
    </citation>
    <scope>NUCLEOTIDE SEQUENCE</scope>
</reference>
<gene>
    <name evidence="2" type="ORF">LCGC14_0208990</name>
</gene>